<dbReference type="Gramene" id="AET7Gv20966700.9">
    <property type="protein sequence ID" value="AET7Gv20966700.9"/>
    <property type="gene ID" value="AET7Gv20966700"/>
</dbReference>
<protein>
    <submittedName>
        <fullName evidence="1">Uncharacterized protein</fullName>
    </submittedName>
</protein>
<organism evidence="1 2">
    <name type="scientific">Aegilops tauschii subsp. strangulata</name>
    <name type="common">Goatgrass</name>
    <dbReference type="NCBI Taxonomy" id="200361"/>
    <lineage>
        <taxon>Eukaryota</taxon>
        <taxon>Viridiplantae</taxon>
        <taxon>Streptophyta</taxon>
        <taxon>Embryophyta</taxon>
        <taxon>Tracheophyta</taxon>
        <taxon>Spermatophyta</taxon>
        <taxon>Magnoliopsida</taxon>
        <taxon>Liliopsida</taxon>
        <taxon>Poales</taxon>
        <taxon>Poaceae</taxon>
        <taxon>BOP clade</taxon>
        <taxon>Pooideae</taxon>
        <taxon>Triticodae</taxon>
        <taxon>Triticeae</taxon>
        <taxon>Triticinae</taxon>
        <taxon>Aegilops</taxon>
    </lineage>
</organism>
<reference evidence="2" key="1">
    <citation type="journal article" date="2014" name="Science">
        <title>Ancient hybridizations among the ancestral genomes of bread wheat.</title>
        <authorList>
            <consortium name="International Wheat Genome Sequencing Consortium,"/>
            <person name="Marcussen T."/>
            <person name="Sandve S.R."/>
            <person name="Heier L."/>
            <person name="Spannagl M."/>
            <person name="Pfeifer M."/>
            <person name="Jakobsen K.S."/>
            <person name="Wulff B.B."/>
            <person name="Steuernagel B."/>
            <person name="Mayer K.F."/>
            <person name="Olsen O.A."/>
        </authorList>
    </citation>
    <scope>NUCLEOTIDE SEQUENCE [LARGE SCALE GENOMIC DNA]</scope>
    <source>
        <strain evidence="2">cv. AL8/78</strain>
    </source>
</reference>
<sequence length="82" mass="9159">MNQGCFTISPNAAQCVSFTPAFPCLTRMKLIFLSKFLCSITEVEDNLIYSSEKLQKLGWTFRPVEKTLGDSVESYKASGILN</sequence>
<dbReference type="Proteomes" id="UP000015105">
    <property type="component" value="Chromosome 7D"/>
</dbReference>
<reference evidence="2" key="2">
    <citation type="journal article" date="2017" name="Nat. Plants">
        <title>The Aegilops tauschii genome reveals multiple impacts of transposons.</title>
        <authorList>
            <person name="Zhao G."/>
            <person name="Zou C."/>
            <person name="Li K."/>
            <person name="Wang K."/>
            <person name="Li T."/>
            <person name="Gao L."/>
            <person name="Zhang X."/>
            <person name="Wang H."/>
            <person name="Yang Z."/>
            <person name="Liu X."/>
            <person name="Jiang W."/>
            <person name="Mao L."/>
            <person name="Kong X."/>
            <person name="Jiao Y."/>
            <person name="Jia J."/>
        </authorList>
    </citation>
    <scope>NUCLEOTIDE SEQUENCE [LARGE SCALE GENOMIC DNA]</scope>
    <source>
        <strain evidence="2">cv. AL8/78</strain>
    </source>
</reference>
<reference evidence="1" key="3">
    <citation type="journal article" date="2017" name="Nature">
        <title>Genome sequence of the progenitor of the wheat D genome Aegilops tauschii.</title>
        <authorList>
            <person name="Luo M.C."/>
            <person name="Gu Y.Q."/>
            <person name="Puiu D."/>
            <person name="Wang H."/>
            <person name="Twardziok S.O."/>
            <person name="Deal K.R."/>
            <person name="Huo N."/>
            <person name="Zhu T."/>
            <person name="Wang L."/>
            <person name="Wang Y."/>
            <person name="McGuire P.E."/>
            <person name="Liu S."/>
            <person name="Long H."/>
            <person name="Ramasamy R.K."/>
            <person name="Rodriguez J.C."/>
            <person name="Van S.L."/>
            <person name="Yuan L."/>
            <person name="Wang Z."/>
            <person name="Xia Z."/>
            <person name="Xiao L."/>
            <person name="Anderson O.D."/>
            <person name="Ouyang S."/>
            <person name="Liang Y."/>
            <person name="Zimin A.V."/>
            <person name="Pertea G."/>
            <person name="Qi P."/>
            <person name="Bennetzen J.L."/>
            <person name="Dai X."/>
            <person name="Dawson M.W."/>
            <person name="Muller H.G."/>
            <person name="Kugler K."/>
            <person name="Rivarola-Duarte L."/>
            <person name="Spannagl M."/>
            <person name="Mayer K.F.X."/>
            <person name="Lu F.H."/>
            <person name="Bevan M.W."/>
            <person name="Leroy P."/>
            <person name="Li P."/>
            <person name="You F.M."/>
            <person name="Sun Q."/>
            <person name="Liu Z."/>
            <person name="Lyons E."/>
            <person name="Wicker T."/>
            <person name="Salzberg S.L."/>
            <person name="Devos K.M."/>
            <person name="Dvorak J."/>
        </authorList>
    </citation>
    <scope>NUCLEOTIDE SEQUENCE [LARGE SCALE GENOMIC DNA]</scope>
    <source>
        <strain evidence="1">cv. AL8/78</strain>
    </source>
</reference>
<name>A0A453SK02_AEGTS</name>
<reference evidence="1" key="4">
    <citation type="submission" date="2019-03" db="UniProtKB">
        <authorList>
            <consortium name="EnsemblPlants"/>
        </authorList>
    </citation>
    <scope>IDENTIFICATION</scope>
</reference>
<keyword evidence="2" id="KW-1185">Reference proteome</keyword>
<dbReference type="EnsemblPlants" id="AET7Gv20966700.9">
    <property type="protein sequence ID" value="AET7Gv20966700.9"/>
    <property type="gene ID" value="AET7Gv20966700"/>
</dbReference>
<evidence type="ECO:0000313" key="2">
    <source>
        <dbReference type="Proteomes" id="UP000015105"/>
    </source>
</evidence>
<proteinExistence type="predicted"/>
<dbReference type="AlphaFoldDB" id="A0A453SK02"/>
<evidence type="ECO:0000313" key="1">
    <source>
        <dbReference type="EnsemblPlants" id="AET7Gv20966700.9"/>
    </source>
</evidence>
<accession>A0A453SK02</accession>
<reference evidence="1" key="5">
    <citation type="journal article" date="2021" name="G3 (Bethesda)">
        <title>Aegilops tauschii genome assembly Aet v5.0 features greater sequence contiguity and improved annotation.</title>
        <authorList>
            <person name="Wang L."/>
            <person name="Zhu T."/>
            <person name="Rodriguez J.C."/>
            <person name="Deal K.R."/>
            <person name="Dubcovsky J."/>
            <person name="McGuire P.E."/>
            <person name="Lux T."/>
            <person name="Spannagl M."/>
            <person name="Mayer K.F.X."/>
            <person name="Baldrich P."/>
            <person name="Meyers B.C."/>
            <person name="Huo N."/>
            <person name="Gu Y.Q."/>
            <person name="Zhou H."/>
            <person name="Devos K.M."/>
            <person name="Bennetzen J.L."/>
            <person name="Unver T."/>
            <person name="Budak H."/>
            <person name="Gulick P.J."/>
            <person name="Galiba G."/>
            <person name="Kalapos B."/>
            <person name="Nelson D.R."/>
            <person name="Li P."/>
            <person name="You F.M."/>
            <person name="Luo M.C."/>
            <person name="Dvorak J."/>
        </authorList>
    </citation>
    <scope>NUCLEOTIDE SEQUENCE [LARGE SCALE GENOMIC DNA]</scope>
    <source>
        <strain evidence="1">cv. AL8/78</strain>
    </source>
</reference>